<proteinExistence type="predicted"/>
<evidence type="ECO:0008006" key="4">
    <source>
        <dbReference type="Google" id="ProtNLM"/>
    </source>
</evidence>
<keyword evidence="2" id="KW-0812">Transmembrane</keyword>
<protein>
    <recommendedName>
        <fullName evidence="4">DUF3179 domain-containing protein</fullName>
    </recommendedName>
</protein>
<dbReference type="AlphaFoldDB" id="A0A3B1E6P8"/>
<reference evidence="3" key="1">
    <citation type="submission" date="2018-06" db="EMBL/GenBank/DDBJ databases">
        <authorList>
            <person name="Zhirakovskaya E."/>
        </authorList>
    </citation>
    <scope>NUCLEOTIDE SEQUENCE</scope>
</reference>
<evidence type="ECO:0000256" key="1">
    <source>
        <dbReference type="SAM" id="MobiDB-lite"/>
    </source>
</evidence>
<accession>A0A3B1E6P8</accession>
<feature type="transmembrane region" description="Helical" evidence="2">
    <location>
        <begin position="31"/>
        <end position="48"/>
    </location>
</feature>
<name>A0A3B1E6P8_9ZZZZ</name>
<sequence length="366" mass="41542">MSETNQTNEAQTETPPNSTPTETAPPKSQRFLLMFVIAGFSFAGWYGWQQRDDFLRFFGKHSKRRFMNVAGSFDISNAIIPKEEIHSGGVPQDGIPSISEPMFVTAAKATFLKPNSKVIGVYFEGKARAYPLSIMDGHEAVNDRIGKTSFAVTYCPLCDSSAVYNRKTEQGEIEFGISGMLYNSNVLLYDRNSKEDNKKNSLWSQMMSQSVAGPRVKEKLATLPLDVTTWEDWKKRYPETKVLTTSGPPQSRNPHYQSYFATDQLMFSVNKEDKRLSKKTPVFGIWAGKTMRAYPISAFEKITEPLELKQELAGKKFTLIYNPQAKSLRVVQGDDGLQWVYSFWFAWYAFHPQTELFDAKMIKPAS</sequence>
<organism evidence="3">
    <name type="scientific">hydrothermal vent metagenome</name>
    <dbReference type="NCBI Taxonomy" id="652676"/>
    <lineage>
        <taxon>unclassified sequences</taxon>
        <taxon>metagenomes</taxon>
        <taxon>ecological metagenomes</taxon>
    </lineage>
</organism>
<keyword evidence="2" id="KW-0472">Membrane</keyword>
<evidence type="ECO:0000256" key="2">
    <source>
        <dbReference type="SAM" id="Phobius"/>
    </source>
</evidence>
<dbReference type="Pfam" id="PF11376">
    <property type="entry name" value="DUF3179"/>
    <property type="match status" value="1"/>
</dbReference>
<dbReference type="EMBL" id="UOGL01000625">
    <property type="protein sequence ID" value="VAX42125.1"/>
    <property type="molecule type" value="Genomic_DNA"/>
</dbReference>
<evidence type="ECO:0000313" key="3">
    <source>
        <dbReference type="EMBL" id="VAX42125.1"/>
    </source>
</evidence>
<keyword evidence="2" id="KW-1133">Transmembrane helix</keyword>
<gene>
    <name evidence="3" type="ORF">MNBD_PLANCTO02-2830</name>
</gene>
<dbReference type="InterPro" id="IPR021516">
    <property type="entry name" value="DUF3179"/>
</dbReference>
<feature type="region of interest" description="Disordered" evidence="1">
    <location>
        <begin position="1"/>
        <end position="25"/>
    </location>
</feature>